<dbReference type="HOGENOM" id="CLU_1041652_0_0_11"/>
<dbReference type="STRING" id="928724.SacglDRAFT_02923"/>
<name>I1D4D1_9PSEU</name>
<dbReference type="RefSeq" id="WP_005465509.1">
    <property type="nucleotide sequence ID" value="NZ_CM001484.1"/>
</dbReference>
<gene>
    <name evidence="1" type="ORF">SacglDRAFT_02923</name>
</gene>
<reference evidence="2" key="2">
    <citation type="submission" date="2012-01" db="EMBL/GenBank/DDBJ databases">
        <title>Noncontiguous Finished sequence of chromosome of Saccharomonospora glauca K62.</title>
        <authorList>
            <consortium name="US DOE Joint Genome Institute"/>
            <person name="Lucas S."/>
            <person name="Han J."/>
            <person name="Lapidus A."/>
            <person name="Cheng J.-F."/>
            <person name="Goodwin L."/>
            <person name="Pitluck S."/>
            <person name="Peters L."/>
            <person name="Mikhailova N."/>
            <person name="Held B."/>
            <person name="Detter J.C."/>
            <person name="Han C."/>
            <person name="Tapia R."/>
            <person name="Land M."/>
            <person name="Hauser L."/>
            <person name="Kyrpides N."/>
            <person name="Ivanova N."/>
            <person name="Pagani I."/>
            <person name="Brambilla E.-M."/>
            <person name="Klenk H.-P."/>
            <person name="Woyke T."/>
        </authorList>
    </citation>
    <scope>NUCLEOTIDE SEQUENCE [LARGE SCALE GENOMIC DNA]</scope>
    <source>
        <strain evidence="2">K62</strain>
    </source>
</reference>
<evidence type="ECO:0000313" key="2">
    <source>
        <dbReference type="Proteomes" id="UP000005087"/>
    </source>
</evidence>
<evidence type="ECO:0000313" key="1">
    <source>
        <dbReference type="EMBL" id="EIE99805.1"/>
    </source>
</evidence>
<organism evidence="1 2">
    <name type="scientific">Saccharomonospora glauca K62</name>
    <dbReference type="NCBI Taxonomy" id="928724"/>
    <lineage>
        <taxon>Bacteria</taxon>
        <taxon>Bacillati</taxon>
        <taxon>Actinomycetota</taxon>
        <taxon>Actinomycetes</taxon>
        <taxon>Pseudonocardiales</taxon>
        <taxon>Pseudonocardiaceae</taxon>
        <taxon>Saccharomonospora</taxon>
    </lineage>
</organism>
<dbReference type="EMBL" id="CM001484">
    <property type="protein sequence ID" value="EIE99805.1"/>
    <property type="molecule type" value="Genomic_DNA"/>
</dbReference>
<reference evidence="1 2" key="1">
    <citation type="submission" date="2011-09" db="EMBL/GenBank/DDBJ databases">
        <authorList>
            <consortium name="US DOE Joint Genome Institute (JGI-PGF)"/>
            <person name="Lucas S."/>
            <person name="Han J."/>
            <person name="Lapidus A."/>
            <person name="Cheng J.-F."/>
            <person name="Goodwin L."/>
            <person name="Pitluck S."/>
            <person name="Peters L."/>
            <person name="Land M.L."/>
            <person name="Hauser L."/>
            <person name="Brambilla E."/>
            <person name="Klenk H.-P."/>
            <person name="Woyke T.J."/>
        </authorList>
    </citation>
    <scope>NUCLEOTIDE SEQUENCE [LARGE SCALE GENOMIC DNA]</scope>
    <source>
        <strain evidence="1 2">K62</strain>
    </source>
</reference>
<evidence type="ECO:0008006" key="3">
    <source>
        <dbReference type="Google" id="ProtNLM"/>
    </source>
</evidence>
<proteinExistence type="predicted"/>
<dbReference type="AlphaFoldDB" id="I1D4D1"/>
<sequence>MSRTENFSGGIDAVHASGVADSLTIDCTQGGRATVTLVPMVDGDEQATDRIRRAEVRQSGSTLIVRLPQDGGHRGGHGGSVVQTVSGHGNSVTTIVNGRTVTQTFSGAFHSGGDMNFGGVGVVVTGNGNVTVGGGGVFIGGHRVSIGSAGGGAVRVIVAVPSGTSVRADTVSGSITQRGQAGAVSAQTVSGAIHLDTTTGPLSLNTTSGAVAVHGAQSGGSIATVSGAVAVAVTGSTPVRVETVSGSITRRGHVHLVQARSVSGRIR</sequence>
<dbReference type="Proteomes" id="UP000005087">
    <property type="component" value="Chromosome"/>
</dbReference>
<accession>I1D4D1</accession>
<protein>
    <recommendedName>
        <fullName evidence="3">Adhesin domain-containing protein</fullName>
    </recommendedName>
</protein>
<keyword evidence="2" id="KW-1185">Reference proteome</keyword>